<dbReference type="EMBL" id="JAOVZR010000001">
    <property type="protein sequence ID" value="MCY0148799.1"/>
    <property type="molecule type" value="Genomic_DNA"/>
</dbReference>
<dbReference type="RefSeq" id="WP_267654332.1">
    <property type="nucleotide sequence ID" value="NZ_JAOVZR010000001.1"/>
</dbReference>
<name>A0ABT3ZAQ4_9HYPH</name>
<gene>
    <name evidence="2" type="ORF">OEG84_14100</name>
</gene>
<keyword evidence="1" id="KW-0812">Transmembrane</keyword>
<evidence type="ECO:0000313" key="3">
    <source>
        <dbReference type="Proteomes" id="UP001073227"/>
    </source>
</evidence>
<sequence>MPPNLKMICQTSAGGSLVTRGSQTYGLPMKIFLYVVAAATFLGPIIGWAYIVGLACAFQPNSPGCSVRLQDYWDVDFLILAALPWIAGTVSLFLASRRQ</sequence>
<keyword evidence="1" id="KW-0472">Membrane</keyword>
<keyword evidence="1" id="KW-1133">Transmembrane helix</keyword>
<reference evidence="2" key="1">
    <citation type="submission" date="2022-10" db="EMBL/GenBank/DDBJ databases">
        <title>Hoeflea sp. G2-23, isolated from marine algae.</title>
        <authorList>
            <person name="Kristyanto S."/>
            <person name="Kim J.M."/>
            <person name="Jeon C.O."/>
        </authorList>
    </citation>
    <scope>NUCLEOTIDE SEQUENCE</scope>
    <source>
        <strain evidence="2">G2-23</strain>
    </source>
</reference>
<comment type="caution">
    <text evidence="2">The sequence shown here is derived from an EMBL/GenBank/DDBJ whole genome shotgun (WGS) entry which is preliminary data.</text>
</comment>
<evidence type="ECO:0000256" key="1">
    <source>
        <dbReference type="SAM" id="Phobius"/>
    </source>
</evidence>
<protein>
    <submittedName>
        <fullName evidence="2">Uncharacterized protein</fullName>
    </submittedName>
</protein>
<feature type="transmembrane region" description="Helical" evidence="1">
    <location>
        <begin position="31"/>
        <end position="51"/>
    </location>
</feature>
<keyword evidence="3" id="KW-1185">Reference proteome</keyword>
<dbReference type="Proteomes" id="UP001073227">
    <property type="component" value="Unassembled WGS sequence"/>
</dbReference>
<accession>A0ABT3ZAQ4</accession>
<proteinExistence type="predicted"/>
<organism evidence="2 3">
    <name type="scientific">Hoeflea algicola</name>
    <dbReference type="NCBI Taxonomy" id="2983763"/>
    <lineage>
        <taxon>Bacteria</taxon>
        <taxon>Pseudomonadati</taxon>
        <taxon>Pseudomonadota</taxon>
        <taxon>Alphaproteobacteria</taxon>
        <taxon>Hyphomicrobiales</taxon>
        <taxon>Rhizobiaceae</taxon>
        <taxon>Hoeflea</taxon>
    </lineage>
</organism>
<feature type="transmembrane region" description="Helical" evidence="1">
    <location>
        <begin position="77"/>
        <end position="95"/>
    </location>
</feature>
<evidence type="ECO:0000313" key="2">
    <source>
        <dbReference type="EMBL" id="MCY0148799.1"/>
    </source>
</evidence>